<sequence length="113" mass="12540">MQSASQFGRRRKLCRGTTRYVFLESHKIAGFLVVTVAIEEASEFSVGDSQRLQSPDLADPRCASPSALWCISRSLPFNHHKSRTDVPEASSHRRPRGAATPDHIASFDLGLLF</sequence>
<evidence type="ECO:0000313" key="3">
    <source>
        <dbReference type="Proteomes" id="UP001157006"/>
    </source>
</evidence>
<name>A0AAV0YUJ7_VICFA</name>
<gene>
    <name evidence="2" type="ORF">VFH_I398400</name>
</gene>
<feature type="region of interest" description="Disordered" evidence="1">
    <location>
        <begin position="78"/>
        <end position="101"/>
    </location>
</feature>
<accession>A0AAV0YUJ7</accession>
<reference evidence="2 3" key="1">
    <citation type="submission" date="2023-01" db="EMBL/GenBank/DDBJ databases">
        <authorList>
            <person name="Kreplak J."/>
        </authorList>
    </citation>
    <scope>NUCLEOTIDE SEQUENCE [LARGE SCALE GENOMIC DNA]</scope>
</reference>
<dbReference type="EMBL" id="OX451736">
    <property type="protein sequence ID" value="CAI8589559.1"/>
    <property type="molecule type" value="Genomic_DNA"/>
</dbReference>
<dbReference type="Proteomes" id="UP001157006">
    <property type="component" value="Chromosome 1L"/>
</dbReference>
<dbReference type="AlphaFoldDB" id="A0AAV0YUJ7"/>
<organism evidence="2 3">
    <name type="scientific">Vicia faba</name>
    <name type="common">Broad bean</name>
    <name type="synonym">Faba vulgaris</name>
    <dbReference type="NCBI Taxonomy" id="3906"/>
    <lineage>
        <taxon>Eukaryota</taxon>
        <taxon>Viridiplantae</taxon>
        <taxon>Streptophyta</taxon>
        <taxon>Embryophyta</taxon>
        <taxon>Tracheophyta</taxon>
        <taxon>Spermatophyta</taxon>
        <taxon>Magnoliopsida</taxon>
        <taxon>eudicotyledons</taxon>
        <taxon>Gunneridae</taxon>
        <taxon>Pentapetalae</taxon>
        <taxon>rosids</taxon>
        <taxon>fabids</taxon>
        <taxon>Fabales</taxon>
        <taxon>Fabaceae</taxon>
        <taxon>Papilionoideae</taxon>
        <taxon>50 kb inversion clade</taxon>
        <taxon>NPAAA clade</taxon>
        <taxon>Hologalegina</taxon>
        <taxon>IRL clade</taxon>
        <taxon>Fabeae</taxon>
        <taxon>Vicia</taxon>
    </lineage>
</organism>
<protein>
    <submittedName>
        <fullName evidence="2">Uncharacterized protein</fullName>
    </submittedName>
</protein>
<keyword evidence="3" id="KW-1185">Reference proteome</keyword>
<evidence type="ECO:0000256" key="1">
    <source>
        <dbReference type="SAM" id="MobiDB-lite"/>
    </source>
</evidence>
<proteinExistence type="predicted"/>
<evidence type="ECO:0000313" key="2">
    <source>
        <dbReference type="EMBL" id="CAI8589559.1"/>
    </source>
</evidence>